<protein>
    <submittedName>
        <fullName evidence="2">Uncharacterized protein</fullName>
    </submittedName>
</protein>
<comment type="caution">
    <text evidence="2">The sequence shown here is derived from an EMBL/GenBank/DDBJ whole genome shotgun (WGS) entry which is preliminary data.</text>
</comment>
<dbReference type="Proteomes" id="UP000034329">
    <property type="component" value="Unassembled WGS sequence"/>
</dbReference>
<sequence length="115" mass="12224">MAGKKETVVNESFNSGSITIALFLSILSLSAAWIAVAYISQPCSAKITWELGADGYLKGNLFGENKVTDLDLNAWVDSGITIQKVGGSIEISGSCAIMSKYLKENHVEIPGGKIK</sequence>
<gene>
    <name evidence="2" type="ORF">UX13_C0024G0008</name>
</gene>
<dbReference type="EMBL" id="LCLA01000024">
    <property type="protein sequence ID" value="KKU09986.1"/>
    <property type="molecule type" value="Genomic_DNA"/>
</dbReference>
<proteinExistence type="predicted"/>
<keyword evidence="1" id="KW-0812">Transmembrane</keyword>
<organism evidence="2 3">
    <name type="scientific">Candidatus Woesebacteria bacterium GW2011_GWB1_45_5</name>
    <dbReference type="NCBI Taxonomy" id="1618581"/>
    <lineage>
        <taxon>Bacteria</taxon>
        <taxon>Candidatus Woeseibacteriota</taxon>
    </lineage>
</organism>
<reference evidence="2 3" key="1">
    <citation type="journal article" date="2015" name="Nature">
        <title>rRNA introns, odd ribosomes, and small enigmatic genomes across a large radiation of phyla.</title>
        <authorList>
            <person name="Brown C.T."/>
            <person name="Hug L.A."/>
            <person name="Thomas B.C."/>
            <person name="Sharon I."/>
            <person name="Castelle C.J."/>
            <person name="Singh A."/>
            <person name="Wilkins M.J."/>
            <person name="Williams K.H."/>
            <person name="Banfield J.F."/>
        </authorList>
    </citation>
    <scope>NUCLEOTIDE SEQUENCE [LARGE SCALE GENOMIC DNA]</scope>
</reference>
<feature type="transmembrane region" description="Helical" evidence="1">
    <location>
        <begin position="20"/>
        <end position="39"/>
    </location>
</feature>
<keyword evidence="1" id="KW-0472">Membrane</keyword>
<evidence type="ECO:0000313" key="3">
    <source>
        <dbReference type="Proteomes" id="UP000034329"/>
    </source>
</evidence>
<evidence type="ECO:0000313" key="2">
    <source>
        <dbReference type="EMBL" id="KKU09986.1"/>
    </source>
</evidence>
<dbReference type="AlphaFoldDB" id="A0A0G1MNP8"/>
<accession>A0A0G1MNP8</accession>
<keyword evidence="1" id="KW-1133">Transmembrane helix</keyword>
<name>A0A0G1MNP8_9BACT</name>
<evidence type="ECO:0000256" key="1">
    <source>
        <dbReference type="SAM" id="Phobius"/>
    </source>
</evidence>